<dbReference type="EMBL" id="KB706995">
    <property type="protein sequence ID" value="EMR64822.1"/>
    <property type="molecule type" value="Genomic_DNA"/>
</dbReference>
<dbReference type="Pfam" id="PF23232">
    <property type="entry name" value="AAA_lid_13"/>
    <property type="match status" value="1"/>
</dbReference>
<proteinExistence type="predicted"/>
<accession>M7SKV8</accession>
<sequence length="348" mass="39383">MGDGAGDGREKPFIQPQPDAAAKSTTRSGPRDIGYRPDEVETKLDKLFNLAHKWGCVLLLDEADVFLAKRNKDDVKRNGLVSVFLRVLEYYPGILFLTTNRVGAIDDAFRSRLHLTLYYPPLDASKSKKVWKVNIRRMKDSNAERRELGLPEIKIDKKKILQYAELNFEVLHWNGRQIRNAFQSALALAEFKLKDPKGSPVISVEQFKTIATASNEFDNYMKTTHGFDEDRLAQRERMRGEYKPAPEKRVQLKSLPNSEESESSDSEASQIMLSESDSDGSETPVKKSKRSKKSGKGKKTEKSRSWKTKKKSGDSVDKKKTAKRKGKEKKEESEEASSDGDTEDGSDE</sequence>
<evidence type="ECO:0000313" key="4">
    <source>
        <dbReference type="EMBL" id="EMR64822.1"/>
    </source>
</evidence>
<evidence type="ECO:0000313" key="5">
    <source>
        <dbReference type="Proteomes" id="UP000012174"/>
    </source>
</evidence>
<evidence type="ECO:0000259" key="3">
    <source>
        <dbReference type="Pfam" id="PF23232"/>
    </source>
</evidence>
<organism evidence="4 5">
    <name type="scientific">Eutypa lata (strain UCR-EL1)</name>
    <name type="common">Grapevine dieback disease fungus</name>
    <name type="synonym">Eutypa armeniacae</name>
    <dbReference type="NCBI Taxonomy" id="1287681"/>
    <lineage>
        <taxon>Eukaryota</taxon>
        <taxon>Fungi</taxon>
        <taxon>Dikarya</taxon>
        <taxon>Ascomycota</taxon>
        <taxon>Pezizomycotina</taxon>
        <taxon>Sordariomycetes</taxon>
        <taxon>Xylariomycetidae</taxon>
        <taxon>Xylariales</taxon>
        <taxon>Diatrypaceae</taxon>
        <taxon>Eutypa</taxon>
    </lineage>
</organism>
<feature type="region of interest" description="Disordered" evidence="1">
    <location>
        <begin position="240"/>
        <end position="348"/>
    </location>
</feature>
<protein>
    <submittedName>
        <fullName evidence="4">Putative aaa family atpase protein</fullName>
    </submittedName>
</protein>
<dbReference type="InterPro" id="IPR056599">
    <property type="entry name" value="AAA_lid_fung"/>
</dbReference>
<feature type="domain" description="AAA+ ATPase lid" evidence="3">
    <location>
        <begin position="122"/>
        <end position="226"/>
    </location>
</feature>
<dbReference type="HOGENOM" id="CLU_797019_0_0_1"/>
<dbReference type="AlphaFoldDB" id="M7SKV8"/>
<dbReference type="GO" id="GO:0005524">
    <property type="term" value="F:ATP binding"/>
    <property type="evidence" value="ECO:0007669"/>
    <property type="project" value="InterPro"/>
</dbReference>
<reference evidence="5" key="1">
    <citation type="journal article" date="2013" name="Genome Announc.">
        <title>Draft genome sequence of the grapevine dieback fungus Eutypa lata UCR-EL1.</title>
        <authorList>
            <person name="Blanco-Ulate B."/>
            <person name="Rolshausen P.E."/>
            <person name="Cantu D."/>
        </authorList>
    </citation>
    <scope>NUCLEOTIDE SEQUENCE [LARGE SCALE GENOMIC DNA]</scope>
    <source>
        <strain evidence="5">UCR-EL1</strain>
    </source>
</reference>
<dbReference type="SUPFAM" id="SSF52540">
    <property type="entry name" value="P-loop containing nucleoside triphosphate hydrolases"/>
    <property type="match status" value="1"/>
</dbReference>
<dbReference type="InterPro" id="IPR003959">
    <property type="entry name" value="ATPase_AAA_core"/>
</dbReference>
<dbReference type="PANTHER" id="PTHR46411:SF2">
    <property type="entry name" value="AAA+ ATPASE DOMAIN-CONTAINING PROTEIN"/>
    <property type="match status" value="1"/>
</dbReference>
<feature type="compositionally biased region" description="Basic and acidic residues" evidence="1">
    <location>
        <begin position="240"/>
        <end position="250"/>
    </location>
</feature>
<dbReference type="PANTHER" id="PTHR46411">
    <property type="entry name" value="FAMILY ATPASE, PUTATIVE-RELATED"/>
    <property type="match status" value="1"/>
</dbReference>
<name>M7SKV8_EUTLA</name>
<dbReference type="Pfam" id="PF00004">
    <property type="entry name" value="AAA"/>
    <property type="match status" value="1"/>
</dbReference>
<evidence type="ECO:0000259" key="2">
    <source>
        <dbReference type="Pfam" id="PF00004"/>
    </source>
</evidence>
<feature type="compositionally biased region" description="Basic and acidic residues" evidence="1">
    <location>
        <begin position="1"/>
        <end position="12"/>
    </location>
</feature>
<dbReference type="KEGG" id="ela:UCREL1_8210"/>
<keyword evidence="5" id="KW-1185">Reference proteome</keyword>
<evidence type="ECO:0000256" key="1">
    <source>
        <dbReference type="SAM" id="MobiDB-lite"/>
    </source>
</evidence>
<feature type="region of interest" description="Disordered" evidence="1">
    <location>
        <begin position="1"/>
        <end position="36"/>
    </location>
</feature>
<dbReference type="InterPro" id="IPR027417">
    <property type="entry name" value="P-loop_NTPase"/>
</dbReference>
<dbReference type="eggNOG" id="KOG0742">
    <property type="taxonomic scope" value="Eukaryota"/>
</dbReference>
<dbReference type="GO" id="GO:0016887">
    <property type="term" value="F:ATP hydrolysis activity"/>
    <property type="evidence" value="ECO:0007669"/>
    <property type="project" value="InterPro"/>
</dbReference>
<feature type="compositionally biased region" description="Basic residues" evidence="1">
    <location>
        <begin position="286"/>
        <end position="297"/>
    </location>
</feature>
<dbReference type="OrthoDB" id="10042665at2759"/>
<dbReference type="OMA" id="THGFDED"/>
<dbReference type="Gene3D" id="3.40.50.300">
    <property type="entry name" value="P-loop containing nucleotide triphosphate hydrolases"/>
    <property type="match status" value="1"/>
</dbReference>
<dbReference type="Proteomes" id="UP000012174">
    <property type="component" value="Unassembled WGS sequence"/>
</dbReference>
<feature type="domain" description="ATPase AAA-type core" evidence="2">
    <location>
        <begin position="38"/>
        <end position="118"/>
    </location>
</feature>
<feature type="compositionally biased region" description="Acidic residues" evidence="1">
    <location>
        <begin position="333"/>
        <end position="348"/>
    </location>
</feature>
<gene>
    <name evidence="4" type="ORF">UCREL1_8210</name>
</gene>